<evidence type="ECO:0000313" key="2">
    <source>
        <dbReference type="Proteomes" id="UP000501849"/>
    </source>
</evidence>
<evidence type="ECO:0000313" key="1">
    <source>
        <dbReference type="EMBL" id="QIV81501.1"/>
    </source>
</evidence>
<protein>
    <submittedName>
        <fullName evidence="1">Uncharacterized protein</fullName>
    </submittedName>
</protein>
<name>A0A6H0S4A6_9MYCO</name>
<dbReference type="Proteomes" id="UP000501849">
    <property type="component" value="Chromosome"/>
</dbReference>
<sequence length="183" mass="19433">MTVDWAWTAEGHCVTLISGITPAALITALGASTLAQVHGIDAVVSRTVERWDAGYRPDEAIIAVTDAAPGWAVIAELNGYLGVTEAATGPLSEGRTIVSHFRNINSVSRFHWWRDGRLLLDVDLLFPDERLGAEPDALGDLQDLGSDLTAAGFTLAERITGVSCSPEFFERAAFTVAVAALPG</sequence>
<proteinExistence type="predicted"/>
<organism evidence="1 2">
    <name type="scientific">Mycolicibacterium frederiksbergense</name>
    <dbReference type="NCBI Taxonomy" id="117567"/>
    <lineage>
        <taxon>Bacteria</taxon>
        <taxon>Bacillati</taxon>
        <taxon>Actinomycetota</taxon>
        <taxon>Actinomycetes</taxon>
        <taxon>Mycobacteriales</taxon>
        <taxon>Mycobacteriaceae</taxon>
        <taxon>Mycolicibacterium</taxon>
    </lineage>
</organism>
<dbReference type="AlphaFoldDB" id="A0A6H0S4A6"/>
<dbReference type="Pfam" id="PF20062">
    <property type="entry name" value="DUF6461"/>
    <property type="match status" value="1"/>
</dbReference>
<dbReference type="InterPro" id="IPR045592">
    <property type="entry name" value="DUF6461"/>
</dbReference>
<reference evidence="1 2" key="1">
    <citation type="submission" date="2019-04" db="EMBL/GenBank/DDBJ databases">
        <title>Draft, Whole-Genome Sequence of the Anthracene-degrading Mycobacterium frederiksbergense LB501T, Isolated from a Polycyclic Aromatic Hydrocarbon (PAH)-Contaminated Soil.</title>
        <authorList>
            <person name="Augelletti F."/>
        </authorList>
    </citation>
    <scope>NUCLEOTIDE SEQUENCE [LARGE SCALE GENOMIC DNA]</scope>
    <source>
        <strain evidence="1 2">LB 501T</strain>
    </source>
</reference>
<accession>A0A6H0S4A6</accession>
<keyword evidence="2" id="KW-1185">Reference proteome</keyword>
<gene>
    <name evidence="1" type="ORF">EXE63_11795</name>
</gene>
<dbReference type="KEGG" id="mfre:EXE63_11795"/>
<dbReference type="EMBL" id="CP038799">
    <property type="protein sequence ID" value="QIV81501.1"/>
    <property type="molecule type" value="Genomic_DNA"/>
</dbReference>
<dbReference type="RefSeq" id="WP_168142111.1">
    <property type="nucleotide sequence ID" value="NZ_CBCSDT010000020.1"/>
</dbReference>